<evidence type="ECO:0000256" key="3">
    <source>
        <dbReference type="ARBA" id="ARBA00022801"/>
    </source>
</evidence>
<dbReference type="AlphaFoldDB" id="A0A2G2WJ47"/>
<dbReference type="Gene3D" id="3.40.1210.10">
    <property type="entry name" value="Survival protein SurE-like phosphatase/nucleotidase"/>
    <property type="match status" value="1"/>
</dbReference>
<dbReference type="STRING" id="33114.A0A2G2WJ47"/>
<accession>A0A2G2WJ47</accession>
<dbReference type="GO" id="GO:0005829">
    <property type="term" value="C:cytosol"/>
    <property type="evidence" value="ECO:0007669"/>
    <property type="project" value="TreeGrafter"/>
</dbReference>
<reference evidence="6" key="2">
    <citation type="journal article" date="2017" name="J. Anim. Genet.">
        <title>Multiple reference genome sequences of hot pepper reveal the massive evolution of plant disease resistance genes by retroduplication.</title>
        <authorList>
            <person name="Kim S."/>
            <person name="Park J."/>
            <person name="Yeom S.-I."/>
            <person name="Kim Y.-M."/>
            <person name="Seo E."/>
            <person name="Kim K.-T."/>
            <person name="Kim M.-S."/>
            <person name="Lee J.M."/>
            <person name="Cheong K."/>
            <person name="Shin H.-S."/>
            <person name="Kim S.-B."/>
            <person name="Han K."/>
            <person name="Lee J."/>
            <person name="Park M."/>
            <person name="Lee H.-A."/>
            <person name="Lee H.-Y."/>
            <person name="Lee Y."/>
            <person name="Oh S."/>
            <person name="Lee J.H."/>
            <person name="Choi E."/>
            <person name="Choi E."/>
            <person name="Lee S.E."/>
            <person name="Jeon J."/>
            <person name="Kim H."/>
            <person name="Choi G."/>
            <person name="Song H."/>
            <person name="Lee J."/>
            <person name="Lee S.-C."/>
            <person name="Kwon J.-K."/>
            <person name="Lee H.-Y."/>
            <person name="Koo N."/>
            <person name="Hong Y."/>
            <person name="Kim R.W."/>
            <person name="Kang W.-H."/>
            <person name="Huh J.H."/>
            <person name="Kang B.-C."/>
            <person name="Yang T.-J."/>
            <person name="Lee Y.-H."/>
            <person name="Bennetzen J.L."/>
            <person name="Choi D."/>
        </authorList>
    </citation>
    <scope>NUCLEOTIDE SEQUENCE [LARGE SCALE GENOMIC DNA]</scope>
    <source>
        <strain evidence="6">cv. PBC81</strain>
    </source>
</reference>
<name>A0A2G2WJ47_CAPBA</name>
<dbReference type="Pfam" id="PF01975">
    <property type="entry name" value="SurE"/>
    <property type="match status" value="1"/>
</dbReference>
<dbReference type="PANTHER" id="PTHR30457:SF15">
    <property type="entry name" value="5'-NUCLEOTIDASE SURE-LIKE ISOFORM X1"/>
    <property type="match status" value="1"/>
</dbReference>
<evidence type="ECO:0000256" key="1">
    <source>
        <dbReference type="ARBA" id="ARBA00011062"/>
    </source>
</evidence>
<dbReference type="SUPFAM" id="SSF64167">
    <property type="entry name" value="SurE-like"/>
    <property type="match status" value="1"/>
</dbReference>
<dbReference type="Proteomes" id="UP000224567">
    <property type="component" value="Unassembled WGS sequence"/>
</dbReference>
<keyword evidence="6" id="KW-1185">Reference proteome</keyword>
<comment type="similarity">
    <text evidence="1">Belongs to the SurE nucleotidase family.</text>
</comment>
<gene>
    <name evidence="5" type="ORF">CQW23_14419</name>
</gene>
<dbReference type="OrthoDB" id="202825at2759"/>
<feature type="domain" description="Survival protein SurE-like phosphatase/nucleotidase" evidence="4">
    <location>
        <begin position="36"/>
        <end position="115"/>
    </location>
</feature>
<evidence type="ECO:0000313" key="6">
    <source>
        <dbReference type="Proteomes" id="UP000224567"/>
    </source>
</evidence>
<dbReference type="InterPro" id="IPR036523">
    <property type="entry name" value="SurE-like_sf"/>
</dbReference>
<organism evidence="5 6">
    <name type="scientific">Capsicum baccatum</name>
    <name type="common">Peruvian pepper</name>
    <dbReference type="NCBI Taxonomy" id="33114"/>
    <lineage>
        <taxon>Eukaryota</taxon>
        <taxon>Viridiplantae</taxon>
        <taxon>Streptophyta</taxon>
        <taxon>Embryophyta</taxon>
        <taxon>Tracheophyta</taxon>
        <taxon>Spermatophyta</taxon>
        <taxon>Magnoliopsida</taxon>
        <taxon>eudicotyledons</taxon>
        <taxon>Gunneridae</taxon>
        <taxon>Pentapetalae</taxon>
        <taxon>asterids</taxon>
        <taxon>lamiids</taxon>
        <taxon>Solanales</taxon>
        <taxon>Solanaceae</taxon>
        <taxon>Solanoideae</taxon>
        <taxon>Capsiceae</taxon>
        <taxon>Capsicum</taxon>
    </lineage>
</organism>
<keyword evidence="2" id="KW-0479">Metal-binding</keyword>
<keyword evidence="3" id="KW-0378">Hydrolase</keyword>
<evidence type="ECO:0000256" key="2">
    <source>
        <dbReference type="ARBA" id="ARBA00022723"/>
    </source>
</evidence>
<protein>
    <recommendedName>
        <fullName evidence="4">Survival protein SurE-like phosphatase/nucleotidase domain-containing protein</fullName>
    </recommendedName>
</protein>
<reference evidence="5 6" key="1">
    <citation type="journal article" date="2017" name="Genome Biol.">
        <title>New reference genome sequences of hot pepper reveal the massive evolution of plant disease-resistance genes by retroduplication.</title>
        <authorList>
            <person name="Kim S."/>
            <person name="Park J."/>
            <person name="Yeom S.I."/>
            <person name="Kim Y.M."/>
            <person name="Seo E."/>
            <person name="Kim K.T."/>
            <person name="Kim M.S."/>
            <person name="Lee J.M."/>
            <person name="Cheong K."/>
            <person name="Shin H.S."/>
            <person name="Kim S.B."/>
            <person name="Han K."/>
            <person name="Lee J."/>
            <person name="Park M."/>
            <person name="Lee H.A."/>
            <person name="Lee H.Y."/>
            <person name="Lee Y."/>
            <person name="Oh S."/>
            <person name="Lee J.H."/>
            <person name="Choi E."/>
            <person name="Choi E."/>
            <person name="Lee S.E."/>
            <person name="Jeon J."/>
            <person name="Kim H."/>
            <person name="Choi G."/>
            <person name="Song H."/>
            <person name="Lee J."/>
            <person name="Lee S.C."/>
            <person name="Kwon J.K."/>
            <person name="Lee H.Y."/>
            <person name="Koo N."/>
            <person name="Hong Y."/>
            <person name="Kim R.W."/>
            <person name="Kang W.H."/>
            <person name="Huh J.H."/>
            <person name="Kang B.C."/>
            <person name="Yang T.J."/>
            <person name="Lee Y.H."/>
            <person name="Bennetzen J.L."/>
            <person name="Choi D."/>
        </authorList>
    </citation>
    <scope>NUCLEOTIDE SEQUENCE [LARGE SCALE GENOMIC DNA]</scope>
    <source>
        <strain evidence="6">cv. PBC81</strain>
    </source>
</reference>
<dbReference type="GO" id="GO:0008252">
    <property type="term" value="F:nucleotidase activity"/>
    <property type="evidence" value="ECO:0007669"/>
    <property type="project" value="InterPro"/>
</dbReference>
<evidence type="ECO:0000313" key="5">
    <source>
        <dbReference type="EMBL" id="PHT45261.1"/>
    </source>
</evidence>
<dbReference type="InterPro" id="IPR030048">
    <property type="entry name" value="SurE"/>
</dbReference>
<dbReference type="GO" id="GO:0046872">
    <property type="term" value="F:metal ion binding"/>
    <property type="evidence" value="ECO:0007669"/>
    <property type="project" value="UniProtKB-KW"/>
</dbReference>
<dbReference type="PANTHER" id="PTHR30457">
    <property type="entry name" value="5'-NUCLEOTIDASE SURE"/>
    <property type="match status" value="1"/>
</dbReference>
<proteinExistence type="inferred from homology"/>
<dbReference type="InterPro" id="IPR002828">
    <property type="entry name" value="SurE-like_Pase/nucleotidase"/>
</dbReference>
<comment type="caution">
    <text evidence="5">The sequence shown here is derived from an EMBL/GenBank/DDBJ whole genome shotgun (WGS) entry which is preliminary data.</text>
</comment>
<evidence type="ECO:0000259" key="4">
    <source>
        <dbReference type="Pfam" id="PF01975"/>
    </source>
</evidence>
<sequence>MCVEIARQDLHLEGLRPCFLANSCFRFLDDPNGKSQTSVYSGTVASALEAFFHGVPYLSLSYECNVDDFVLAAKACMPIITAKLAEIKNNTYPQSCFLNIDVPADVANRQITVAHLGALSPPPMDDVEFFKGWLPGVHERISSSS</sequence>
<dbReference type="EMBL" id="MLFT02000006">
    <property type="protein sequence ID" value="PHT45261.1"/>
    <property type="molecule type" value="Genomic_DNA"/>
</dbReference>